<protein>
    <submittedName>
        <fullName evidence="3">Fibronectin type III domain protein</fullName>
    </submittedName>
</protein>
<dbReference type="CDD" id="cd00063">
    <property type="entry name" value="FN3"/>
    <property type="match status" value="2"/>
</dbReference>
<evidence type="ECO:0000313" key="3">
    <source>
        <dbReference type="EMBL" id="KAL2782873.1"/>
    </source>
</evidence>
<dbReference type="SUPFAM" id="SSF49265">
    <property type="entry name" value="Fibronectin type III"/>
    <property type="match status" value="2"/>
</dbReference>
<reference evidence="3 4" key="1">
    <citation type="submission" date="2024-07" db="EMBL/GenBank/DDBJ databases">
        <title>Section-level genome sequencing and comparative genomics of Aspergillus sections Usti and Cavernicolus.</title>
        <authorList>
            <consortium name="Lawrence Berkeley National Laboratory"/>
            <person name="Nybo J.L."/>
            <person name="Vesth T.C."/>
            <person name="Theobald S."/>
            <person name="Frisvad J.C."/>
            <person name="Larsen T.O."/>
            <person name="Kjaerboelling I."/>
            <person name="Rothschild-Mancinelli K."/>
            <person name="Lyhne E.K."/>
            <person name="Kogle M.E."/>
            <person name="Barry K."/>
            <person name="Clum A."/>
            <person name="Na H."/>
            <person name="Ledsgaard L."/>
            <person name="Lin J."/>
            <person name="Lipzen A."/>
            <person name="Kuo A."/>
            <person name="Riley R."/>
            <person name="Mondo S."/>
            <person name="Labutti K."/>
            <person name="Haridas S."/>
            <person name="Pangalinan J."/>
            <person name="Salamov A.A."/>
            <person name="Simmons B.A."/>
            <person name="Magnuson J.K."/>
            <person name="Chen J."/>
            <person name="Drula E."/>
            <person name="Henrissat B."/>
            <person name="Wiebenga A."/>
            <person name="Lubbers R.J."/>
            <person name="Gomes A.C."/>
            <person name="Makela M.R."/>
            <person name="Stajich J."/>
            <person name="Grigoriev I.V."/>
            <person name="Mortensen U.H."/>
            <person name="De Vries R.P."/>
            <person name="Baker S.E."/>
            <person name="Andersen M.R."/>
        </authorList>
    </citation>
    <scope>NUCLEOTIDE SEQUENCE [LARGE SCALE GENOMIC DNA]</scope>
    <source>
        <strain evidence="3 4">CBS 209.92</strain>
    </source>
</reference>
<dbReference type="PANTHER" id="PTHR30383:SF19">
    <property type="entry name" value="FIBRONECTIN TYPE-III DOMAIN-CONTAINING PROTEIN"/>
    <property type="match status" value="1"/>
</dbReference>
<dbReference type="Gene3D" id="3.40.50.1110">
    <property type="entry name" value="SGNH hydrolase"/>
    <property type="match status" value="1"/>
</dbReference>
<name>A0ABR4FHZ6_9EURO</name>
<sequence length="896" mass="99349">MRFFAFLAFLPLVSPAPSPNNPAQEWSSNSTLPIGGTLITDPDRLSALHTMHQEVLAALNNNEAIPVERSTNLSAHVTHDKRQYQVFGLLGMLLLSKLGLKALEEVLDTLLDIFTNDDIIWTNPDNCRARFETQGGGNEHYLTYAKGTRSPTADETRNVGWNNPANTDPPVHFFEGDAAIGLYSVQYTATDEYAWDGIPGTQKCKPEGLCNPQYIFYHKGYRIVLNTWQSQGEVSACQYSGGEKCKGLCLSGVLNQFPTGGVRWGGDCAIPCVDDVPDDSIVLPNEEASFMVVGDSISHGMEDDWTWRYRLSQWMDYNGYTHHFVGPWKGTHGNRPLVDSQPDAPLFPDEEPRATVNVEGGYAKGVASSFRNTGHASFWGRQAAQSKNTINGWVKEHKPDYLLVLLGFNDLGWWVSGPDALVGDIGSLVNEARKAKPDIKLLIGNVVHRTFLDGRQDLVDNTNRYNILLKERMSSWFRWESPIAYVDVNTDYDCRPNSCPDAYDGLHPNARGEYHIAQAFARVLQRVFGYAGIGFRVPDKVDGRSVGVPQNVKTTSWPEGLLTTWEPVENSRGYEIRNRIKGVDGWWSSGEVYPSTDGSWQPWVTDGQTWEYQVRTKGDGDTRSDWSAFSSATANVATAPGPSNIIVEPQGTDIFIHWDEVTGYYVDRYGVYVWDKDTEGAWLSVTPAKTTSLTVKGLKAGHRYSIWVATYVGMIGSLTRQSVAAGGLPASARDVIAGYWAPPPPSNLRIQNLDATTVRLTWNKVTGASGYHLFTRSVKDNTELKPGGTTTDTSYEVYLLFPGTWNYEFCIAAYNGNLETAPVSCVIPPICCGFEKRDLVPRNDNYTVVEDTSTVFGQSGWVEDEDLRDLFAVYQQTEEYAAVVGAGPLLSVPEII</sequence>
<dbReference type="Proteomes" id="UP001610563">
    <property type="component" value="Unassembled WGS sequence"/>
</dbReference>
<feature type="domain" description="Fibronectin type-III" evidence="2">
    <location>
        <begin position="744"/>
        <end position="830"/>
    </location>
</feature>
<evidence type="ECO:0000259" key="2">
    <source>
        <dbReference type="PROSITE" id="PS50853"/>
    </source>
</evidence>
<dbReference type="InterPro" id="IPR036116">
    <property type="entry name" value="FN3_sf"/>
</dbReference>
<dbReference type="PROSITE" id="PS50853">
    <property type="entry name" value="FN3"/>
    <property type="match status" value="2"/>
</dbReference>
<dbReference type="InterPro" id="IPR013783">
    <property type="entry name" value="Ig-like_fold"/>
</dbReference>
<dbReference type="InterPro" id="IPR003961">
    <property type="entry name" value="FN3_dom"/>
</dbReference>
<gene>
    <name evidence="3" type="ORF">BJX66DRAFT_155808</name>
</gene>
<dbReference type="EMBL" id="JBFTWV010000304">
    <property type="protein sequence ID" value="KAL2782873.1"/>
    <property type="molecule type" value="Genomic_DNA"/>
</dbReference>
<dbReference type="Pfam" id="PF13472">
    <property type="entry name" value="Lipase_GDSL_2"/>
    <property type="match status" value="1"/>
</dbReference>
<organism evidence="3 4">
    <name type="scientific">Aspergillus keveii</name>
    <dbReference type="NCBI Taxonomy" id="714993"/>
    <lineage>
        <taxon>Eukaryota</taxon>
        <taxon>Fungi</taxon>
        <taxon>Dikarya</taxon>
        <taxon>Ascomycota</taxon>
        <taxon>Pezizomycotina</taxon>
        <taxon>Eurotiomycetes</taxon>
        <taxon>Eurotiomycetidae</taxon>
        <taxon>Eurotiales</taxon>
        <taxon>Aspergillaceae</taxon>
        <taxon>Aspergillus</taxon>
        <taxon>Aspergillus subgen. Nidulantes</taxon>
    </lineage>
</organism>
<evidence type="ECO:0000313" key="4">
    <source>
        <dbReference type="Proteomes" id="UP001610563"/>
    </source>
</evidence>
<dbReference type="Pfam" id="PF00041">
    <property type="entry name" value="fn3"/>
    <property type="match status" value="2"/>
</dbReference>
<dbReference type="InterPro" id="IPR013830">
    <property type="entry name" value="SGNH_hydro"/>
</dbReference>
<dbReference type="SUPFAM" id="SSF52266">
    <property type="entry name" value="SGNH hydrolase"/>
    <property type="match status" value="1"/>
</dbReference>
<feature type="chain" id="PRO_5046540241" evidence="1">
    <location>
        <begin position="16"/>
        <end position="896"/>
    </location>
</feature>
<dbReference type="InterPro" id="IPR051532">
    <property type="entry name" value="Ester_Hydrolysis_Enzymes"/>
</dbReference>
<proteinExistence type="predicted"/>
<dbReference type="SMART" id="SM00060">
    <property type="entry name" value="FN3"/>
    <property type="match status" value="2"/>
</dbReference>
<dbReference type="Gene3D" id="2.60.40.10">
    <property type="entry name" value="Immunoglobulins"/>
    <property type="match status" value="2"/>
</dbReference>
<evidence type="ECO:0000256" key="1">
    <source>
        <dbReference type="SAM" id="SignalP"/>
    </source>
</evidence>
<dbReference type="InterPro" id="IPR036514">
    <property type="entry name" value="SGNH_hydro_sf"/>
</dbReference>
<dbReference type="PANTHER" id="PTHR30383">
    <property type="entry name" value="THIOESTERASE 1/PROTEASE 1/LYSOPHOSPHOLIPASE L1"/>
    <property type="match status" value="1"/>
</dbReference>
<keyword evidence="4" id="KW-1185">Reference proteome</keyword>
<dbReference type="CDD" id="cd01833">
    <property type="entry name" value="XynB_like"/>
    <property type="match status" value="1"/>
</dbReference>
<accession>A0ABR4FHZ6</accession>
<feature type="signal peptide" evidence="1">
    <location>
        <begin position="1"/>
        <end position="15"/>
    </location>
</feature>
<feature type="domain" description="Fibronectin type-III" evidence="2">
    <location>
        <begin position="639"/>
        <end position="730"/>
    </location>
</feature>
<comment type="caution">
    <text evidence="3">The sequence shown here is derived from an EMBL/GenBank/DDBJ whole genome shotgun (WGS) entry which is preliminary data.</text>
</comment>
<keyword evidence="1" id="KW-0732">Signal</keyword>